<reference evidence="4 5" key="2">
    <citation type="submission" date="2017-09" db="EMBL/GenBank/DDBJ databases">
        <title>Extensive intraspecific genome diversity in a model arbuscular mycorrhizal fungus.</title>
        <authorList>
            <person name="Chen E.C."/>
            <person name="Morin E."/>
            <person name="Beaudet D."/>
            <person name="Noel J."/>
            <person name="Ndikumana S."/>
            <person name="Charron P."/>
            <person name="St-Onge C."/>
            <person name="Giorgi J."/>
            <person name="Grigoriev I.V."/>
            <person name="Roux C."/>
            <person name="Martin F.M."/>
            <person name="Corradi N."/>
        </authorList>
    </citation>
    <scope>NUCLEOTIDE SEQUENCE [LARGE SCALE GENOMIC DNA]</scope>
    <source>
        <strain evidence="4 5">A5</strain>
    </source>
</reference>
<dbReference type="SMART" id="SM00028">
    <property type="entry name" value="TPR"/>
    <property type="match status" value="8"/>
</dbReference>
<dbReference type="PANTHER" id="PTHR44858:SF1">
    <property type="entry name" value="UDP-N-ACETYLGLUCOSAMINE--PEPTIDE N-ACETYLGLUCOSAMINYLTRANSFERASE SPINDLY-RELATED"/>
    <property type="match status" value="1"/>
</dbReference>
<feature type="repeat" description="TPR" evidence="3">
    <location>
        <begin position="809"/>
        <end position="842"/>
    </location>
</feature>
<dbReference type="VEuPathDB" id="FungiDB:RhiirA1_536690"/>
<dbReference type="VEuPathDB" id="FungiDB:FUN_016268"/>
<dbReference type="PROSITE" id="PS50005">
    <property type="entry name" value="TPR"/>
    <property type="match status" value="3"/>
</dbReference>
<accession>A0A2N0NVA8</accession>
<evidence type="ECO:0000256" key="2">
    <source>
        <dbReference type="ARBA" id="ARBA00022803"/>
    </source>
</evidence>
<evidence type="ECO:0000313" key="4">
    <source>
        <dbReference type="EMBL" id="PKB98488.1"/>
    </source>
</evidence>
<keyword evidence="2 3" id="KW-0802">TPR repeat</keyword>
<dbReference type="Pfam" id="PF13181">
    <property type="entry name" value="TPR_8"/>
    <property type="match status" value="2"/>
</dbReference>
<feature type="repeat" description="TPR" evidence="3">
    <location>
        <begin position="673"/>
        <end position="706"/>
    </location>
</feature>
<evidence type="ECO:0000313" key="5">
    <source>
        <dbReference type="Proteomes" id="UP000232722"/>
    </source>
</evidence>
<dbReference type="PANTHER" id="PTHR44858">
    <property type="entry name" value="TETRATRICOPEPTIDE REPEAT PROTEIN 6"/>
    <property type="match status" value="1"/>
</dbReference>
<dbReference type="Gene3D" id="3.30.40.10">
    <property type="entry name" value="Zinc/RING finger domain, C3HC4 (zinc finger)"/>
    <property type="match status" value="1"/>
</dbReference>
<dbReference type="VEuPathDB" id="FungiDB:FUN_016314"/>
<evidence type="ECO:0000256" key="3">
    <source>
        <dbReference type="PROSITE-ProRule" id="PRU00339"/>
    </source>
</evidence>
<dbReference type="AlphaFoldDB" id="A0A2N0NVA8"/>
<proteinExistence type="predicted"/>
<dbReference type="InterPro" id="IPR013083">
    <property type="entry name" value="Znf_RING/FYVE/PHD"/>
</dbReference>
<dbReference type="Gene3D" id="1.25.40.10">
    <property type="entry name" value="Tetratricopeptide repeat domain"/>
    <property type="match status" value="2"/>
</dbReference>
<sequence length="1152" mass="135659">MENLVALKLLFENPLNQFSPGILRNSLVTLADPTPFDYYDKLSVARLELHIRTWVAVLEKICFTPMRLSKELRDKVYNSLAKFAEIHKKTTQVMQEGVDNNYRSDFNQFKQLQDSKEDEGIMNKRNYNIDFLLIHLRDTLHSLRDDETWFQETIRRTKELLKAVLNITPGVLSIVAPGVNLPNDNCSILSMLTQLRKGLNFKYPVASYYVDWRIMLIIQHNLFNWSGGSTENIISEKFQEMVLMEYFWSYLEKEWSDIYDNSILDSQSKFDEISNKLVKVFRNTGSFINELAGNEPLALPHTLWFGILDLAQNLIHKSTRKSTHGLCYYLAIESLNRAPSSFIQFKAIEILFHLNNINNQMFSIIEIDFNQYIQKFNESNSTTDSSEKFQNLLTFVNKKCTEDFNLLNYNIEKGKGKGKEKTSSIQYTNLTKKISKLGEILEMIANEMTCPIDHEPTDQLCVLKCQHILSFNNLKKLKQKNCPKCRENIEDNDIRYLPQNVIYKHLYSQFFEAGHILSSIEMENSTNNQYDNDSGNSEVDLMLTKKKKILKAVKLNPNISLKSIFQIGKKQHPTYLNAIKGLKEKNYKNAEHWCKEFLKTYPESYSMRCILAYTYTCLNNYEQAHLYLNEAIKLKEKKPTAWYIRGKIQFKQGNYNDAVKDLTTSIYYNANINNLYTILGISYYNNNNDEYALKTFNIMLKNDPNNYLCLKYCAYIYEKQGKFSDTLKKLKNLLSINEKDSLILCYHGEILSKMKKYDSAIPYFTKANNIDPENVHNLTKRAIIYNILQEYDKALLDFNNIIQLDTSNILAYYCKGLTYFIMEDNSNSMVAFKKCIELDPENDLEKMYLKESSNYLTQISNIDYNSKCLPNYHNLIANISEFANINYDKSLLLMRCKIYIELKKYEDAVLDLDRLFELNDDISFAYLLQKYSDFWLYMCKSYIINYYTQLGITNNFDLYMYRARGVYFMSNLNYNYQFQKNNLNRCTLSLEDNYLSSPQLSITDIFLLFPENDSYDIIWKINIKKMISSDCFIRFIVEESTINTKMDYILKYKDILNLEGIGWISYVPFHSINLKIYLPIQLSIETNKDSIDMQIEYVRITKDYHKERIYFPKMDHLLPFYANNIPETFKDKYFLRKETENLLELKDIINNL</sequence>
<feature type="repeat" description="TPR" evidence="3">
    <location>
        <begin position="741"/>
        <end position="774"/>
    </location>
</feature>
<name>A0A2N0NVA8_9GLOM</name>
<keyword evidence="1" id="KW-0677">Repeat</keyword>
<gene>
    <name evidence="4" type="ORF">RhiirA5_431295</name>
</gene>
<dbReference type="SUPFAM" id="SSF48452">
    <property type="entry name" value="TPR-like"/>
    <property type="match status" value="1"/>
</dbReference>
<dbReference type="InterPro" id="IPR019734">
    <property type="entry name" value="TPR_rpt"/>
</dbReference>
<evidence type="ECO:0000256" key="1">
    <source>
        <dbReference type="ARBA" id="ARBA00022737"/>
    </source>
</evidence>
<organism evidence="4 5">
    <name type="scientific">Rhizophagus irregularis</name>
    <dbReference type="NCBI Taxonomy" id="588596"/>
    <lineage>
        <taxon>Eukaryota</taxon>
        <taxon>Fungi</taxon>
        <taxon>Fungi incertae sedis</taxon>
        <taxon>Mucoromycota</taxon>
        <taxon>Glomeromycotina</taxon>
        <taxon>Glomeromycetes</taxon>
        <taxon>Glomerales</taxon>
        <taxon>Glomeraceae</taxon>
        <taxon>Rhizophagus</taxon>
    </lineage>
</organism>
<comment type="caution">
    <text evidence="4">The sequence shown here is derived from an EMBL/GenBank/DDBJ whole genome shotgun (WGS) entry which is preliminary data.</text>
</comment>
<dbReference type="InterPro" id="IPR011990">
    <property type="entry name" value="TPR-like_helical_dom_sf"/>
</dbReference>
<protein>
    <submittedName>
        <fullName evidence="4">TPR-like protein</fullName>
    </submittedName>
</protein>
<dbReference type="InterPro" id="IPR050498">
    <property type="entry name" value="Ycf3"/>
</dbReference>
<dbReference type="EMBL" id="LLXJ01002610">
    <property type="protein sequence ID" value="PKB98488.1"/>
    <property type="molecule type" value="Genomic_DNA"/>
</dbReference>
<dbReference type="Pfam" id="PF12895">
    <property type="entry name" value="ANAPC3"/>
    <property type="match status" value="1"/>
</dbReference>
<dbReference type="SUPFAM" id="SSF57850">
    <property type="entry name" value="RING/U-box"/>
    <property type="match status" value="1"/>
</dbReference>
<dbReference type="Proteomes" id="UP000232722">
    <property type="component" value="Unassembled WGS sequence"/>
</dbReference>
<dbReference type="VEuPathDB" id="FungiDB:RhiirFUN_013022"/>
<reference evidence="4 5" key="1">
    <citation type="submission" date="2016-04" db="EMBL/GenBank/DDBJ databases">
        <title>Genome analyses suggest a sexual origin of heterokaryosis in a supposedly ancient asexual fungus.</title>
        <authorList>
            <person name="Ropars J."/>
            <person name="Sedzielewska K."/>
            <person name="Noel J."/>
            <person name="Charron P."/>
            <person name="Farinelli L."/>
            <person name="Marton T."/>
            <person name="Kruger M."/>
            <person name="Pelin A."/>
            <person name="Brachmann A."/>
            <person name="Corradi N."/>
        </authorList>
    </citation>
    <scope>NUCLEOTIDE SEQUENCE [LARGE SCALE GENOMIC DNA]</scope>
    <source>
        <strain evidence="4 5">A5</strain>
    </source>
</reference>